<comment type="subcellular location">
    <subcellularLocation>
        <location evidence="1">Cell membrane</location>
        <topology evidence="1">Multi-pass membrane protein</topology>
    </subcellularLocation>
</comment>
<reference evidence="12" key="1">
    <citation type="submission" date="2022-11" db="UniProtKB">
        <authorList>
            <consortium name="EnsemblMetazoa"/>
        </authorList>
    </citation>
    <scope>IDENTIFICATION</scope>
</reference>
<evidence type="ECO:0000256" key="9">
    <source>
        <dbReference type="ARBA" id="ARBA00023224"/>
    </source>
</evidence>
<dbReference type="PANTHER" id="PTHR24246">
    <property type="entry name" value="OLFACTORY RECEPTOR AND ADENOSINE RECEPTOR"/>
    <property type="match status" value="1"/>
</dbReference>
<evidence type="ECO:0000259" key="11">
    <source>
        <dbReference type="PROSITE" id="PS50262"/>
    </source>
</evidence>
<accession>A0A913X2N1</accession>
<dbReference type="Proteomes" id="UP000887567">
    <property type="component" value="Unplaced"/>
</dbReference>
<evidence type="ECO:0000256" key="10">
    <source>
        <dbReference type="SAM" id="Phobius"/>
    </source>
</evidence>
<feature type="transmembrane region" description="Helical" evidence="10">
    <location>
        <begin position="111"/>
        <end position="135"/>
    </location>
</feature>
<feature type="transmembrane region" description="Helical" evidence="10">
    <location>
        <begin position="63"/>
        <end position="91"/>
    </location>
</feature>
<keyword evidence="4 10" id="KW-1133">Transmembrane helix</keyword>
<feature type="transmembrane region" description="Helical" evidence="10">
    <location>
        <begin position="147"/>
        <end position="167"/>
    </location>
</feature>
<evidence type="ECO:0000256" key="1">
    <source>
        <dbReference type="ARBA" id="ARBA00004651"/>
    </source>
</evidence>
<feature type="transmembrane region" description="Helical" evidence="10">
    <location>
        <begin position="182"/>
        <end position="200"/>
    </location>
</feature>
<sequence>MDFNNSSAVNSTTHEPSWHASPSVFLANGIFLAIISPLTIILNTLLLFAIYKDPFKTFQTPSAFFLVGLSTTDLVLGLMLPFPMSCYFIAYDGDSSQTNKCFKILMDYIGILVNSSINSSFLIVLAFTVVQYLAVSWPFRYKNLVNIKRTICCIVAIWTYTIIFQLTETFGVQKIIISQIDVTLHTTIAFIVMVTVYILLQRSFKKKIKKGLRLRAETSTQSTMCTLEGSPKATAHKTNPQSNEIEKRFIRVNLFLIGLLFFCTLPNCIVYYIYIYNSEVGKDPKFFVARIVADNAMYVKALVDPLIFAWRLPKYRKALRKSVSRK</sequence>
<protein>
    <recommendedName>
        <fullName evidence="11">G-protein coupled receptors family 1 profile domain-containing protein</fullName>
    </recommendedName>
</protein>
<evidence type="ECO:0000256" key="6">
    <source>
        <dbReference type="ARBA" id="ARBA00023136"/>
    </source>
</evidence>
<feature type="domain" description="G-protein coupled receptors family 1 profile" evidence="11">
    <location>
        <begin position="42"/>
        <end position="308"/>
    </location>
</feature>
<dbReference type="GeneID" id="110236753"/>
<evidence type="ECO:0000256" key="7">
    <source>
        <dbReference type="ARBA" id="ARBA00023170"/>
    </source>
</evidence>
<dbReference type="CDD" id="cd00637">
    <property type="entry name" value="7tm_classA_rhodopsin-like"/>
    <property type="match status" value="1"/>
</dbReference>
<dbReference type="InterPro" id="IPR000276">
    <property type="entry name" value="GPCR_Rhodpsn"/>
</dbReference>
<dbReference type="PROSITE" id="PS50262">
    <property type="entry name" value="G_PROTEIN_RECEP_F1_2"/>
    <property type="match status" value="1"/>
</dbReference>
<keyword evidence="8" id="KW-0325">Glycoprotein</keyword>
<proteinExistence type="predicted"/>
<evidence type="ECO:0000256" key="8">
    <source>
        <dbReference type="ARBA" id="ARBA00023180"/>
    </source>
</evidence>
<dbReference type="KEGG" id="epa:110236753"/>
<dbReference type="Gene3D" id="1.20.1070.10">
    <property type="entry name" value="Rhodopsin 7-helix transmembrane proteins"/>
    <property type="match status" value="1"/>
</dbReference>
<dbReference type="GO" id="GO:0005886">
    <property type="term" value="C:plasma membrane"/>
    <property type="evidence" value="ECO:0007669"/>
    <property type="project" value="UniProtKB-SubCell"/>
</dbReference>
<evidence type="ECO:0000313" key="12">
    <source>
        <dbReference type="EnsemblMetazoa" id="XP_020897957.1"/>
    </source>
</evidence>
<dbReference type="SUPFAM" id="SSF81321">
    <property type="entry name" value="Family A G protein-coupled receptor-like"/>
    <property type="match status" value="1"/>
</dbReference>
<dbReference type="RefSeq" id="XP_020897957.1">
    <property type="nucleotide sequence ID" value="XM_021042298.2"/>
</dbReference>
<evidence type="ECO:0000256" key="5">
    <source>
        <dbReference type="ARBA" id="ARBA00023040"/>
    </source>
</evidence>
<dbReference type="EnsemblMetazoa" id="XM_021042298.2">
    <property type="protein sequence ID" value="XP_020897957.1"/>
    <property type="gene ID" value="LOC110236753"/>
</dbReference>
<name>A0A913X2N1_EXADI</name>
<dbReference type="AlphaFoldDB" id="A0A913X2N1"/>
<keyword evidence="7" id="KW-0675">Receptor</keyword>
<feature type="transmembrane region" description="Helical" evidence="10">
    <location>
        <begin position="295"/>
        <end position="312"/>
    </location>
</feature>
<keyword evidence="6 10" id="KW-0472">Membrane</keyword>
<feature type="transmembrane region" description="Helical" evidence="10">
    <location>
        <begin position="254"/>
        <end position="275"/>
    </location>
</feature>
<evidence type="ECO:0000313" key="13">
    <source>
        <dbReference type="Proteomes" id="UP000887567"/>
    </source>
</evidence>
<feature type="transmembrane region" description="Helical" evidence="10">
    <location>
        <begin position="25"/>
        <end position="51"/>
    </location>
</feature>
<keyword evidence="9" id="KW-0807">Transducer</keyword>
<evidence type="ECO:0000256" key="4">
    <source>
        <dbReference type="ARBA" id="ARBA00022989"/>
    </source>
</evidence>
<dbReference type="PANTHER" id="PTHR24246:SF27">
    <property type="entry name" value="ADENOSINE RECEPTOR, ISOFORM A"/>
    <property type="match status" value="1"/>
</dbReference>
<organism evidence="12 13">
    <name type="scientific">Exaiptasia diaphana</name>
    <name type="common">Tropical sea anemone</name>
    <name type="synonym">Aiptasia pulchella</name>
    <dbReference type="NCBI Taxonomy" id="2652724"/>
    <lineage>
        <taxon>Eukaryota</taxon>
        <taxon>Metazoa</taxon>
        <taxon>Cnidaria</taxon>
        <taxon>Anthozoa</taxon>
        <taxon>Hexacorallia</taxon>
        <taxon>Actiniaria</taxon>
        <taxon>Aiptasiidae</taxon>
        <taxon>Exaiptasia</taxon>
    </lineage>
</organism>
<keyword evidence="5" id="KW-0297">G-protein coupled receptor</keyword>
<dbReference type="OMA" id="QYLAVSW"/>
<dbReference type="OrthoDB" id="5964498at2759"/>
<dbReference type="Pfam" id="PF00001">
    <property type="entry name" value="7tm_1"/>
    <property type="match status" value="1"/>
</dbReference>
<dbReference type="GO" id="GO:0004930">
    <property type="term" value="F:G protein-coupled receptor activity"/>
    <property type="evidence" value="ECO:0007669"/>
    <property type="project" value="UniProtKB-KW"/>
</dbReference>
<dbReference type="InterPro" id="IPR017452">
    <property type="entry name" value="GPCR_Rhodpsn_7TM"/>
</dbReference>
<dbReference type="PRINTS" id="PR00237">
    <property type="entry name" value="GPCRRHODOPSN"/>
</dbReference>
<evidence type="ECO:0000256" key="2">
    <source>
        <dbReference type="ARBA" id="ARBA00022475"/>
    </source>
</evidence>
<keyword evidence="2" id="KW-1003">Cell membrane</keyword>
<evidence type="ECO:0000256" key="3">
    <source>
        <dbReference type="ARBA" id="ARBA00022692"/>
    </source>
</evidence>
<keyword evidence="13" id="KW-1185">Reference proteome</keyword>
<keyword evidence="3 10" id="KW-0812">Transmembrane</keyword>